<comment type="caution">
    <text evidence="7">The sequence shown here is derived from an EMBL/GenBank/DDBJ whole genome shotgun (WGS) entry which is preliminary data.</text>
</comment>
<dbReference type="PANTHER" id="PTHR34273:SF2">
    <property type="entry name" value="METHYLTHIORIBOSE KINASE"/>
    <property type="match status" value="1"/>
</dbReference>
<dbReference type="SUPFAM" id="SSF56112">
    <property type="entry name" value="Protein kinase-like (PK-like)"/>
    <property type="match status" value="1"/>
</dbReference>
<evidence type="ECO:0000313" key="7">
    <source>
        <dbReference type="EMBL" id="MCP3732608.1"/>
    </source>
</evidence>
<evidence type="ECO:0000256" key="4">
    <source>
        <dbReference type="ARBA" id="ARBA00022777"/>
    </source>
</evidence>
<keyword evidence="8" id="KW-1185">Reference proteome</keyword>
<keyword evidence="2" id="KW-0808">Transferase</keyword>
<comment type="similarity">
    <text evidence="1">Belongs to the methylthioribose kinase family.</text>
</comment>
<evidence type="ECO:0000256" key="1">
    <source>
        <dbReference type="ARBA" id="ARBA00010165"/>
    </source>
</evidence>
<name>A0A9X2HKK2_9SPHN</name>
<proteinExistence type="inferred from homology"/>
<dbReference type="InterPro" id="IPR011009">
    <property type="entry name" value="Kinase-like_dom_sf"/>
</dbReference>
<evidence type="ECO:0000256" key="3">
    <source>
        <dbReference type="ARBA" id="ARBA00022741"/>
    </source>
</evidence>
<dbReference type="InterPro" id="IPR002575">
    <property type="entry name" value="Aminoglycoside_PTrfase"/>
</dbReference>
<dbReference type="Gene3D" id="3.90.1200.10">
    <property type="match status" value="1"/>
</dbReference>
<dbReference type="EMBL" id="JAMLDX010000020">
    <property type="protein sequence ID" value="MCP3732608.1"/>
    <property type="molecule type" value="Genomic_DNA"/>
</dbReference>
<evidence type="ECO:0000256" key="5">
    <source>
        <dbReference type="ARBA" id="ARBA00022840"/>
    </source>
</evidence>
<evidence type="ECO:0000313" key="8">
    <source>
        <dbReference type="Proteomes" id="UP001139451"/>
    </source>
</evidence>
<gene>
    <name evidence="7" type="ORF">M9978_19470</name>
</gene>
<dbReference type="RefSeq" id="WP_254296189.1">
    <property type="nucleotide sequence ID" value="NZ_JAMLDX010000020.1"/>
</dbReference>
<evidence type="ECO:0000256" key="2">
    <source>
        <dbReference type="ARBA" id="ARBA00022679"/>
    </source>
</evidence>
<reference evidence="7" key="1">
    <citation type="submission" date="2022-05" db="EMBL/GenBank/DDBJ databases">
        <title>Sphingomonas sp. strain MG17 Genome sequencing and assembly.</title>
        <authorList>
            <person name="Kim I."/>
        </authorList>
    </citation>
    <scope>NUCLEOTIDE SEQUENCE</scope>
    <source>
        <strain evidence="7">MG17</strain>
    </source>
</reference>
<dbReference type="Pfam" id="PF01636">
    <property type="entry name" value="APH"/>
    <property type="match status" value="1"/>
</dbReference>
<dbReference type="Proteomes" id="UP001139451">
    <property type="component" value="Unassembled WGS sequence"/>
</dbReference>
<organism evidence="7 8">
    <name type="scientific">Sphingomonas tagetis</name>
    <dbReference type="NCBI Taxonomy" id="2949092"/>
    <lineage>
        <taxon>Bacteria</taxon>
        <taxon>Pseudomonadati</taxon>
        <taxon>Pseudomonadota</taxon>
        <taxon>Alphaproteobacteria</taxon>
        <taxon>Sphingomonadales</taxon>
        <taxon>Sphingomonadaceae</taxon>
        <taxon>Sphingomonas</taxon>
    </lineage>
</organism>
<keyword evidence="5" id="KW-0067">ATP-binding</keyword>
<dbReference type="GO" id="GO:0005524">
    <property type="term" value="F:ATP binding"/>
    <property type="evidence" value="ECO:0007669"/>
    <property type="project" value="UniProtKB-KW"/>
</dbReference>
<feature type="domain" description="Aminoglycoside phosphotransferase" evidence="6">
    <location>
        <begin position="8"/>
        <end position="217"/>
    </location>
</feature>
<accession>A0A9X2HKK2</accession>
<dbReference type="Gene3D" id="3.30.200.20">
    <property type="entry name" value="Phosphorylase Kinase, domain 1"/>
    <property type="match status" value="1"/>
</dbReference>
<sequence length="307" mass="33819">MVELEQGTPLEGGVASDVRVVQTADGPIVVKKALAKLKVAADWFSDPARSMIEVAAIEAFGDLGGRETVPEIVWVRPEDNSFAMRLVDSRLRNWKSDLLAGTIDPATARRAGEILGRCHANSAGRTDLATRFDDRRYFLELRIEPFFEHVAVKKPEIAGLIRDVAHRMLSRRQALVHGDFSPKNILADGGDVVILDFEVTHWGDPRFDVAFCLAHLMLKSAVADAPLNMVPAIRAFLHAYSLNGPSLIDRDLAQVTACLLLARLHGKSPVDYLDRVDTGRIEAKASDLLAMQHPPQVSDFMLPELSK</sequence>
<protein>
    <submittedName>
        <fullName evidence="7">Aminoglycoside phosphotransferase family protein</fullName>
    </submittedName>
</protein>
<evidence type="ECO:0000259" key="6">
    <source>
        <dbReference type="Pfam" id="PF01636"/>
    </source>
</evidence>
<keyword evidence="3" id="KW-0547">Nucleotide-binding</keyword>
<keyword evidence="4" id="KW-0418">Kinase</keyword>
<dbReference type="GO" id="GO:0016301">
    <property type="term" value="F:kinase activity"/>
    <property type="evidence" value="ECO:0007669"/>
    <property type="project" value="UniProtKB-KW"/>
</dbReference>
<dbReference type="AlphaFoldDB" id="A0A9X2HKK2"/>
<dbReference type="PANTHER" id="PTHR34273">
    <property type="entry name" value="METHYLTHIORIBOSE KINASE"/>
    <property type="match status" value="1"/>
</dbReference>